<dbReference type="GO" id="GO:0004518">
    <property type="term" value="F:nuclease activity"/>
    <property type="evidence" value="ECO:0007669"/>
    <property type="project" value="UniProtKB-KW"/>
</dbReference>
<evidence type="ECO:0000256" key="4">
    <source>
        <dbReference type="ARBA" id="ARBA00022722"/>
    </source>
</evidence>
<comment type="similarity">
    <text evidence="3">Belongs to the HARBI1 family.</text>
</comment>
<dbReference type="EMBL" id="CARXXK010000004">
    <property type="protein sequence ID" value="CAI6366606.1"/>
    <property type="molecule type" value="Genomic_DNA"/>
</dbReference>
<accession>A0AAV0XGA6</accession>
<protein>
    <recommendedName>
        <fullName evidence="8">DDE Tnp4 domain-containing protein</fullName>
    </recommendedName>
</protein>
<evidence type="ECO:0000256" key="7">
    <source>
        <dbReference type="ARBA" id="ARBA00023242"/>
    </source>
</evidence>
<keyword evidence="5" id="KW-0479">Metal-binding</keyword>
<dbReference type="GO" id="GO:0016787">
    <property type="term" value="F:hydrolase activity"/>
    <property type="evidence" value="ECO:0007669"/>
    <property type="project" value="UniProtKB-KW"/>
</dbReference>
<reference evidence="9 10" key="1">
    <citation type="submission" date="2023-01" db="EMBL/GenBank/DDBJ databases">
        <authorList>
            <person name="Whitehead M."/>
        </authorList>
    </citation>
    <scope>NUCLEOTIDE SEQUENCE [LARGE SCALE GENOMIC DNA]</scope>
</reference>
<keyword evidence="7" id="KW-0539">Nucleus</keyword>
<evidence type="ECO:0000256" key="6">
    <source>
        <dbReference type="ARBA" id="ARBA00022801"/>
    </source>
</evidence>
<comment type="caution">
    <text evidence="9">The sequence shown here is derived from an EMBL/GenBank/DDBJ whole genome shotgun (WGS) entry which is preliminary data.</text>
</comment>
<dbReference type="PANTHER" id="PTHR22930:SF269">
    <property type="entry name" value="NUCLEASE HARBI1-LIKE PROTEIN"/>
    <property type="match status" value="1"/>
</dbReference>
<keyword evidence="6" id="KW-0378">Hydrolase</keyword>
<evidence type="ECO:0000256" key="5">
    <source>
        <dbReference type="ARBA" id="ARBA00022723"/>
    </source>
</evidence>
<keyword evidence="10" id="KW-1185">Reference proteome</keyword>
<evidence type="ECO:0000256" key="3">
    <source>
        <dbReference type="ARBA" id="ARBA00006958"/>
    </source>
</evidence>
<evidence type="ECO:0000313" key="10">
    <source>
        <dbReference type="Proteomes" id="UP001160148"/>
    </source>
</evidence>
<dbReference type="PANTHER" id="PTHR22930">
    <property type="match status" value="1"/>
</dbReference>
<evidence type="ECO:0000313" key="9">
    <source>
        <dbReference type="EMBL" id="CAI6366606.1"/>
    </source>
</evidence>
<comment type="subcellular location">
    <subcellularLocation>
        <location evidence="2">Nucleus</location>
    </subcellularLocation>
</comment>
<dbReference type="GO" id="GO:0046872">
    <property type="term" value="F:metal ion binding"/>
    <property type="evidence" value="ECO:0007669"/>
    <property type="project" value="UniProtKB-KW"/>
</dbReference>
<name>A0AAV0XGA6_9HEMI</name>
<evidence type="ECO:0000259" key="8">
    <source>
        <dbReference type="Pfam" id="PF13359"/>
    </source>
</evidence>
<sequence length="406" mass="46790">MATKFSLEQLALIAICLDEEERENEEERQHLKRKRIWIHPSLLKRKTEGEFYTLLPHLMEDEKKFHGYFRMNTGTFEMILSRIQKDIQKEDTTFREAITPREKLVVCLRFLATGDSYKTIAFSYRLGHSTVQNIVIEVCNAINNNLLSEFIPTPNQCDWKKISKDFWTMWNFPNCLGALDGKHVVIESPAKSGSLYFNYKKTFSIVLLALVDANYRFISVDVGSYGKNSDSGIFGSSKLGKALYKGKLNLPDDAKLPGSDIVAPYVIVGDEAFPLTKNLMRPFPGTQTHDIEKRIFNYRLSRARRLVECAFGILTQTFRFYTRRLKSDPNNATSIILTTCILYNIIRKHKANFDLDETFESSNENRIMNLKKHGGNAQTEAFIVRNNFKRFFNSPAGAVPWQMDKI</sequence>
<comment type="cofactor">
    <cofactor evidence="1">
        <name>a divalent metal cation</name>
        <dbReference type="ChEBI" id="CHEBI:60240"/>
    </cofactor>
</comment>
<dbReference type="AlphaFoldDB" id="A0AAV0XGA6"/>
<dbReference type="InterPro" id="IPR027806">
    <property type="entry name" value="HARBI1_dom"/>
</dbReference>
<organism evidence="9 10">
    <name type="scientific">Macrosiphum euphorbiae</name>
    <name type="common">potato aphid</name>
    <dbReference type="NCBI Taxonomy" id="13131"/>
    <lineage>
        <taxon>Eukaryota</taxon>
        <taxon>Metazoa</taxon>
        <taxon>Ecdysozoa</taxon>
        <taxon>Arthropoda</taxon>
        <taxon>Hexapoda</taxon>
        <taxon>Insecta</taxon>
        <taxon>Pterygota</taxon>
        <taxon>Neoptera</taxon>
        <taxon>Paraneoptera</taxon>
        <taxon>Hemiptera</taxon>
        <taxon>Sternorrhyncha</taxon>
        <taxon>Aphidomorpha</taxon>
        <taxon>Aphidoidea</taxon>
        <taxon>Aphididae</taxon>
        <taxon>Macrosiphini</taxon>
        <taxon>Macrosiphum</taxon>
    </lineage>
</organism>
<evidence type="ECO:0000256" key="2">
    <source>
        <dbReference type="ARBA" id="ARBA00004123"/>
    </source>
</evidence>
<dbReference type="InterPro" id="IPR045249">
    <property type="entry name" value="HARBI1-like"/>
</dbReference>
<dbReference type="Pfam" id="PF13359">
    <property type="entry name" value="DDE_Tnp_4"/>
    <property type="match status" value="1"/>
</dbReference>
<feature type="domain" description="DDE Tnp4" evidence="8">
    <location>
        <begin position="179"/>
        <end position="344"/>
    </location>
</feature>
<dbReference type="Proteomes" id="UP001160148">
    <property type="component" value="Unassembled WGS sequence"/>
</dbReference>
<keyword evidence="4" id="KW-0540">Nuclease</keyword>
<evidence type="ECO:0000256" key="1">
    <source>
        <dbReference type="ARBA" id="ARBA00001968"/>
    </source>
</evidence>
<proteinExistence type="inferred from homology"/>
<gene>
    <name evidence="9" type="ORF">MEUPH1_LOCUS21174</name>
</gene>
<dbReference type="GO" id="GO:0005634">
    <property type="term" value="C:nucleus"/>
    <property type="evidence" value="ECO:0007669"/>
    <property type="project" value="UniProtKB-SubCell"/>
</dbReference>